<evidence type="ECO:0000313" key="2">
    <source>
        <dbReference type="Proteomes" id="UP000009045"/>
    </source>
</evidence>
<protein>
    <submittedName>
        <fullName evidence="1">Uncharacterized protein</fullName>
    </submittedName>
</protein>
<gene>
    <name evidence="1" type="ordered locus">SM11_chr2992</name>
</gene>
<name>F7X8X7_SINMM</name>
<evidence type="ECO:0000313" key="1">
    <source>
        <dbReference type="EMBL" id="AEH80237.1"/>
    </source>
</evidence>
<organism evidence="1 2">
    <name type="scientific">Sinorhizobium meliloti (strain SM11)</name>
    <dbReference type="NCBI Taxonomy" id="707241"/>
    <lineage>
        <taxon>Bacteria</taxon>
        <taxon>Pseudomonadati</taxon>
        <taxon>Pseudomonadota</taxon>
        <taxon>Alphaproteobacteria</taxon>
        <taxon>Hyphomicrobiales</taxon>
        <taxon>Rhizobiaceae</taxon>
        <taxon>Sinorhizobium/Ensifer group</taxon>
        <taxon>Sinorhizobium</taxon>
    </lineage>
</organism>
<dbReference type="HOGENOM" id="CLU_3157842_0_0_5"/>
<proteinExistence type="predicted"/>
<dbReference type="EMBL" id="CP001830">
    <property type="protein sequence ID" value="AEH80237.1"/>
    <property type="molecule type" value="Genomic_DNA"/>
</dbReference>
<dbReference type="AlphaFoldDB" id="F7X8X7"/>
<dbReference type="KEGG" id="smx:SM11_chr2992"/>
<sequence>MRRIDHRTGARVNRLFEGFLTEIAQGLSGVISGVSAFFSDIPKFRRAR</sequence>
<reference evidence="1 2" key="1">
    <citation type="journal article" date="2011" name="J. Biotechnol.">
        <title>The complete genome sequence of the dominant Sinorhizobium meliloti field isolate SM11 extends the S. meliloti pan-genome.</title>
        <authorList>
            <person name="Schneiker-Bekel S."/>
            <person name="Wibberg D."/>
            <person name="Bekel T."/>
            <person name="Blom J."/>
            <person name="Linke B."/>
            <person name="Neuweger H."/>
            <person name="Stiens M."/>
            <person name="Vorholter F.J."/>
            <person name="Weidner S."/>
            <person name="Goesmann A."/>
            <person name="Puhler A."/>
            <person name="Schluter A."/>
        </authorList>
    </citation>
    <scope>NUCLEOTIDE SEQUENCE [LARGE SCALE GENOMIC DNA]</scope>
    <source>
        <strain evidence="1 2">SM11</strain>
    </source>
</reference>
<dbReference type="Proteomes" id="UP000009045">
    <property type="component" value="Chromosome"/>
</dbReference>
<accession>F7X8X7</accession>